<dbReference type="NCBIfam" id="NF005559">
    <property type="entry name" value="PRK07231.1"/>
    <property type="match status" value="1"/>
</dbReference>
<gene>
    <name evidence="2" type="ORF">PLXY2_LOCUS6095</name>
</gene>
<evidence type="ECO:0000256" key="1">
    <source>
        <dbReference type="ARBA" id="ARBA00023002"/>
    </source>
</evidence>
<dbReference type="InterPro" id="IPR020904">
    <property type="entry name" value="Sc_DH/Rdtase_CS"/>
</dbReference>
<dbReference type="GO" id="GO:0016491">
    <property type="term" value="F:oxidoreductase activity"/>
    <property type="evidence" value="ECO:0007669"/>
    <property type="project" value="UniProtKB-KW"/>
</dbReference>
<evidence type="ECO:0000313" key="3">
    <source>
        <dbReference type="Proteomes" id="UP000653454"/>
    </source>
</evidence>
<keyword evidence="1" id="KW-0560">Oxidoreductase</keyword>
<proteinExistence type="predicted"/>
<dbReference type="AlphaFoldDB" id="A0A8S4EME6"/>
<dbReference type="Gene3D" id="3.40.50.720">
    <property type="entry name" value="NAD(P)-binding Rossmann-like Domain"/>
    <property type="match status" value="1"/>
</dbReference>
<dbReference type="PANTHER" id="PTHR43975">
    <property type="entry name" value="ZGC:101858"/>
    <property type="match status" value="1"/>
</dbReference>
<dbReference type="PRINTS" id="PR00080">
    <property type="entry name" value="SDRFAMILY"/>
</dbReference>
<dbReference type="PROSITE" id="PS00061">
    <property type="entry name" value="ADH_SHORT"/>
    <property type="match status" value="1"/>
</dbReference>
<dbReference type="FunFam" id="3.40.50.720:FF:000084">
    <property type="entry name" value="Short-chain dehydrogenase reductase"/>
    <property type="match status" value="1"/>
</dbReference>
<dbReference type="EMBL" id="CAJHNJ030000019">
    <property type="protein sequence ID" value="CAG9116635.1"/>
    <property type="molecule type" value="Genomic_DNA"/>
</dbReference>
<dbReference type="PANTHER" id="PTHR43975:SF2">
    <property type="entry name" value="EG:BACR7A4.14 PROTEIN-RELATED"/>
    <property type="match status" value="1"/>
</dbReference>
<sequence>MSFKDKVVIVTGASSGIGAAIAMSFAEQGASVVLVGRNQAKLDGVTSKCIKNGTKPLAINADVTAEADVKRIIDKTVQTFGQIDILVNNAGIASTVSFGRDETMKEFDRIMAVNFRAVVHLTQLATPHLIKTKGNIVNISSVASLRNFDKAWIYCSTKAALDHFSRSMASELAKKGVRVNTVNPGPVKTDIIVNMGLTDTDFYWDLMKGATALNRISDPSEIADVVLFLASEKAKGVTGSTWVADNGTLVK</sequence>
<dbReference type="Proteomes" id="UP000653454">
    <property type="component" value="Unassembled WGS sequence"/>
</dbReference>
<dbReference type="SUPFAM" id="SSF51735">
    <property type="entry name" value="NAD(P)-binding Rossmann-fold domains"/>
    <property type="match status" value="1"/>
</dbReference>
<accession>A0A8S4EME6</accession>
<dbReference type="InterPro" id="IPR036291">
    <property type="entry name" value="NAD(P)-bd_dom_sf"/>
</dbReference>
<name>A0A8S4EME6_PLUXY</name>
<protein>
    <submittedName>
        <fullName evidence="2">(diamondback moth) hypothetical protein</fullName>
    </submittedName>
</protein>
<dbReference type="Pfam" id="PF13561">
    <property type="entry name" value="adh_short_C2"/>
    <property type="match status" value="1"/>
</dbReference>
<dbReference type="InterPro" id="IPR002347">
    <property type="entry name" value="SDR_fam"/>
</dbReference>
<reference evidence="2" key="1">
    <citation type="submission" date="2020-11" db="EMBL/GenBank/DDBJ databases">
        <authorList>
            <person name="Whiteford S."/>
        </authorList>
    </citation>
    <scope>NUCLEOTIDE SEQUENCE</scope>
</reference>
<dbReference type="PRINTS" id="PR00081">
    <property type="entry name" value="GDHRDH"/>
</dbReference>
<keyword evidence="3" id="KW-1185">Reference proteome</keyword>
<organism evidence="2 3">
    <name type="scientific">Plutella xylostella</name>
    <name type="common">Diamondback moth</name>
    <name type="synonym">Plutella maculipennis</name>
    <dbReference type="NCBI Taxonomy" id="51655"/>
    <lineage>
        <taxon>Eukaryota</taxon>
        <taxon>Metazoa</taxon>
        <taxon>Ecdysozoa</taxon>
        <taxon>Arthropoda</taxon>
        <taxon>Hexapoda</taxon>
        <taxon>Insecta</taxon>
        <taxon>Pterygota</taxon>
        <taxon>Neoptera</taxon>
        <taxon>Endopterygota</taxon>
        <taxon>Lepidoptera</taxon>
        <taxon>Glossata</taxon>
        <taxon>Ditrysia</taxon>
        <taxon>Yponomeutoidea</taxon>
        <taxon>Plutellidae</taxon>
        <taxon>Plutella</taxon>
    </lineage>
</organism>
<comment type="caution">
    <text evidence="2">The sequence shown here is derived from an EMBL/GenBank/DDBJ whole genome shotgun (WGS) entry which is preliminary data.</text>
</comment>
<evidence type="ECO:0000313" key="2">
    <source>
        <dbReference type="EMBL" id="CAG9116635.1"/>
    </source>
</evidence>